<accession>A0A396GPI8</accession>
<sequence>MNIETTSQLCKIQTKFHMATSKVLSIALFVLLGLSMCSATRKLSQEGSGGLPGGGGLPGVGSGEGGGLPGVGSGGGLPGGGGLPVVGSGRGLLGGLVGGLPVVGGLLGPILGG</sequence>
<evidence type="ECO:0000313" key="2">
    <source>
        <dbReference type="EMBL" id="RHN41494.1"/>
    </source>
</evidence>
<dbReference type="AlphaFoldDB" id="A0A396GPI8"/>
<dbReference type="Gramene" id="rna47826">
    <property type="protein sequence ID" value="RHN41494.1"/>
    <property type="gene ID" value="gene47826"/>
</dbReference>
<feature type="region of interest" description="Disordered" evidence="1">
    <location>
        <begin position="44"/>
        <end position="75"/>
    </location>
</feature>
<evidence type="ECO:0000256" key="1">
    <source>
        <dbReference type="SAM" id="MobiDB-lite"/>
    </source>
</evidence>
<reference evidence="2" key="1">
    <citation type="journal article" date="2018" name="Nat. Plants">
        <title>Whole-genome landscape of Medicago truncatula symbiotic genes.</title>
        <authorList>
            <person name="Pecrix Y."/>
            <person name="Gamas P."/>
            <person name="Carrere S."/>
        </authorList>
    </citation>
    <scope>NUCLEOTIDE SEQUENCE</scope>
    <source>
        <tissue evidence="2">Leaves</tissue>
    </source>
</reference>
<organism evidence="2">
    <name type="scientific">Medicago truncatula</name>
    <name type="common">Barrel medic</name>
    <name type="synonym">Medicago tribuloides</name>
    <dbReference type="NCBI Taxonomy" id="3880"/>
    <lineage>
        <taxon>Eukaryota</taxon>
        <taxon>Viridiplantae</taxon>
        <taxon>Streptophyta</taxon>
        <taxon>Embryophyta</taxon>
        <taxon>Tracheophyta</taxon>
        <taxon>Spermatophyta</taxon>
        <taxon>Magnoliopsida</taxon>
        <taxon>eudicotyledons</taxon>
        <taxon>Gunneridae</taxon>
        <taxon>Pentapetalae</taxon>
        <taxon>rosids</taxon>
        <taxon>fabids</taxon>
        <taxon>Fabales</taxon>
        <taxon>Fabaceae</taxon>
        <taxon>Papilionoideae</taxon>
        <taxon>50 kb inversion clade</taxon>
        <taxon>NPAAA clade</taxon>
        <taxon>Hologalegina</taxon>
        <taxon>IRL clade</taxon>
        <taxon>Trifolieae</taxon>
        <taxon>Medicago</taxon>
    </lineage>
</organism>
<name>A0A396GPI8_MEDTR</name>
<dbReference type="Proteomes" id="UP000265566">
    <property type="component" value="Chromosome 8"/>
</dbReference>
<dbReference type="EMBL" id="PSQE01000008">
    <property type="protein sequence ID" value="RHN41494.1"/>
    <property type="molecule type" value="Genomic_DNA"/>
</dbReference>
<proteinExistence type="predicted"/>
<feature type="compositionally biased region" description="Gly residues" evidence="1">
    <location>
        <begin position="47"/>
        <end position="75"/>
    </location>
</feature>
<protein>
    <submittedName>
        <fullName evidence="2">Uncharacterized protein</fullName>
    </submittedName>
</protein>
<comment type="caution">
    <text evidence="2">The sequence shown here is derived from an EMBL/GenBank/DDBJ whole genome shotgun (WGS) entry which is preliminary data.</text>
</comment>
<gene>
    <name evidence="2" type="ORF">MtrunA17_Chr8g0366681</name>
</gene>